<keyword evidence="13" id="KW-1185">Reference proteome</keyword>
<sequence>MSDTNAHPARKAALGFIFVTALMDVLSLGLMIPVLPSLVKEMAGGHTDAAAQWTAAFGMVWGTMQFFCSPILGMMSDRFGRRPVILISIFGLGIDYIFMALAPTLWWLFVGRIIHGVTAASFSAAGAYIADVTPEKGRAKAFGLIGAAWSVGFIAGPALGGLLGKIDLHLPFWVAAAMALLNWLYGLLVLPESLPPEKRIKRFDWSKANPVGSLKLLGSHPDLPRLGVVSFLMQLAHNAYPSVFVLYTGYRYGWDTAQIGLLMMLSGVLGVIVQALLIGPIVDRLKERGAVIVGLVCFVVSFAVFAFAPNGWIFASGLFVSAFAALIQPGLMGMMTKRVGPSEQGQLQGANSAIMGLTAIIGPALYGLSLAFAVRHEQTLHLPGLPLVIAGLLALGGLLVILSTRRARPLAVAEPGLDPAR</sequence>
<feature type="domain" description="Major facilitator superfamily (MFS) profile" evidence="9">
    <location>
        <begin position="13"/>
        <end position="408"/>
    </location>
</feature>
<keyword evidence="7 8" id="KW-0472">Membrane</keyword>
<proteinExistence type="inferred from homology"/>
<dbReference type="PANTHER" id="PTHR23504">
    <property type="entry name" value="MAJOR FACILITATOR SUPERFAMILY DOMAIN-CONTAINING PROTEIN 10"/>
    <property type="match status" value="1"/>
</dbReference>
<accession>A0A2N5CKW6</accession>
<dbReference type="SUPFAM" id="SSF103473">
    <property type="entry name" value="MFS general substrate transporter"/>
    <property type="match status" value="1"/>
</dbReference>
<dbReference type="InterPro" id="IPR036259">
    <property type="entry name" value="MFS_trans_sf"/>
</dbReference>
<dbReference type="PROSITE" id="PS00216">
    <property type="entry name" value="SUGAR_TRANSPORT_1"/>
    <property type="match status" value="1"/>
</dbReference>
<dbReference type="Proteomes" id="UP000234483">
    <property type="component" value="Unassembled WGS sequence"/>
</dbReference>
<dbReference type="GO" id="GO:0022857">
    <property type="term" value="F:transmembrane transporter activity"/>
    <property type="evidence" value="ECO:0007669"/>
    <property type="project" value="InterPro"/>
</dbReference>
<feature type="transmembrane region" description="Helical" evidence="8">
    <location>
        <begin position="84"/>
        <end position="107"/>
    </location>
</feature>
<comment type="function">
    <text evidence="1">Resistance to tetracycline by an active tetracycline efflux. This is an energy-dependent process that decreases the accumulation of the antibiotic in whole cells. This protein functions as a metal-tetracycline/H(+) antiporter.</text>
</comment>
<organism evidence="11 12">
    <name type="scientific">Caulobacter flavus</name>
    <dbReference type="NCBI Taxonomy" id="1679497"/>
    <lineage>
        <taxon>Bacteria</taxon>
        <taxon>Pseudomonadati</taxon>
        <taxon>Pseudomonadota</taxon>
        <taxon>Alphaproteobacteria</taxon>
        <taxon>Caulobacterales</taxon>
        <taxon>Caulobacteraceae</taxon>
        <taxon>Caulobacter</taxon>
    </lineage>
</organism>
<dbReference type="InterPro" id="IPR001958">
    <property type="entry name" value="Tet-R_TetA/multi-R_MdtG-like"/>
</dbReference>
<feature type="transmembrane region" description="Helical" evidence="8">
    <location>
        <begin position="113"/>
        <end position="130"/>
    </location>
</feature>
<feature type="transmembrane region" description="Helical" evidence="8">
    <location>
        <begin position="12"/>
        <end position="32"/>
    </location>
</feature>
<dbReference type="OrthoDB" id="9764259at2"/>
<gene>
    <name evidence="10" type="ORF">C1707_13765</name>
    <name evidence="11" type="ORF">CFHF_26105</name>
</gene>
<feature type="transmembrane region" description="Helical" evidence="8">
    <location>
        <begin position="380"/>
        <end position="402"/>
    </location>
</feature>
<dbReference type="EMBL" id="CP026100">
    <property type="protein sequence ID" value="AYV47242.1"/>
    <property type="molecule type" value="Genomic_DNA"/>
</dbReference>
<name>A0A2N5CKW6_9CAUL</name>
<dbReference type="Gene3D" id="1.20.1250.20">
    <property type="entry name" value="MFS general substrate transporter like domains"/>
    <property type="match status" value="1"/>
</dbReference>
<feature type="transmembrane region" description="Helical" evidence="8">
    <location>
        <begin position="142"/>
        <end position="164"/>
    </location>
</feature>
<dbReference type="InterPro" id="IPR020846">
    <property type="entry name" value="MFS_dom"/>
</dbReference>
<dbReference type="CDD" id="cd17388">
    <property type="entry name" value="MFS_TetA"/>
    <property type="match status" value="1"/>
</dbReference>
<comment type="similarity">
    <text evidence="3">Belongs to the major facilitator superfamily. TCR/Tet family.</text>
</comment>
<reference evidence="10 13" key="2">
    <citation type="submission" date="2018-01" db="EMBL/GenBank/DDBJ databases">
        <title>Complete genome sequence of Caulobacter flavus RHGG3.</title>
        <authorList>
            <person name="Yang E."/>
        </authorList>
    </citation>
    <scope>NUCLEOTIDE SEQUENCE [LARGE SCALE GENOMIC DNA]</scope>
    <source>
        <strain evidence="10 13">RHGG3</strain>
    </source>
</reference>
<dbReference type="Pfam" id="PF07690">
    <property type="entry name" value="MFS_1"/>
    <property type="match status" value="1"/>
</dbReference>
<keyword evidence="6 8" id="KW-1133">Transmembrane helix</keyword>
<feature type="transmembrane region" description="Helical" evidence="8">
    <location>
        <begin position="259"/>
        <end position="282"/>
    </location>
</feature>
<feature type="transmembrane region" description="Helical" evidence="8">
    <location>
        <begin position="313"/>
        <end position="332"/>
    </location>
</feature>
<evidence type="ECO:0000256" key="3">
    <source>
        <dbReference type="ARBA" id="ARBA00007520"/>
    </source>
</evidence>
<evidence type="ECO:0000313" key="11">
    <source>
        <dbReference type="EMBL" id="PLR06207.1"/>
    </source>
</evidence>
<evidence type="ECO:0000256" key="5">
    <source>
        <dbReference type="ARBA" id="ARBA00022692"/>
    </source>
</evidence>
<dbReference type="AlphaFoldDB" id="A0A2N5CKW6"/>
<protein>
    <submittedName>
        <fullName evidence="11">Tetracycline resistance MFS efflux pump</fullName>
    </submittedName>
</protein>
<dbReference type="RefSeq" id="WP_101715833.1">
    <property type="nucleotide sequence ID" value="NZ_CP026100.1"/>
</dbReference>
<feature type="transmembrane region" description="Helical" evidence="8">
    <location>
        <begin position="226"/>
        <end position="247"/>
    </location>
</feature>
<keyword evidence="5 8" id="KW-0812">Transmembrane</keyword>
<dbReference type="PANTHER" id="PTHR23504:SF15">
    <property type="entry name" value="MAJOR FACILITATOR SUPERFAMILY (MFS) PROFILE DOMAIN-CONTAINING PROTEIN"/>
    <property type="match status" value="1"/>
</dbReference>
<evidence type="ECO:0000313" key="13">
    <source>
        <dbReference type="Proteomes" id="UP000281192"/>
    </source>
</evidence>
<dbReference type="InterPro" id="IPR011701">
    <property type="entry name" value="MFS"/>
</dbReference>
<evidence type="ECO:0000256" key="2">
    <source>
        <dbReference type="ARBA" id="ARBA00004141"/>
    </source>
</evidence>
<reference evidence="11 12" key="1">
    <citation type="submission" date="2017-12" db="EMBL/GenBank/DDBJ databases">
        <title>The genome sequence of Caulobacter flavus CGMCC1 15093.</title>
        <authorList>
            <person name="Gao J."/>
            <person name="Mao X."/>
            <person name="Sun J."/>
        </authorList>
    </citation>
    <scope>NUCLEOTIDE SEQUENCE [LARGE SCALE GENOMIC DNA]</scope>
    <source>
        <strain evidence="11 12">CGMCC1 15093</strain>
    </source>
</reference>
<feature type="transmembrane region" description="Helical" evidence="8">
    <location>
        <begin position="170"/>
        <end position="190"/>
    </location>
</feature>
<evidence type="ECO:0000256" key="6">
    <source>
        <dbReference type="ARBA" id="ARBA00022989"/>
    </source>
</evidence>
<dbReference type="PROSITE" id="PS50850">
    <property type="entry name" value="MFS"/>
    <property type="match status" value="1"/>
</dbReference>
<dbReference type="EMBL" id="PJRQ01000054">
    <property type="protein sequence ID" value="PLR06207.1"/>
    <property type="molecule type" value="Genomic_DNA"/>
</dbReference>
<dbReference type="KEGG" id="cfh:C1707_13765"/>
<dbReference type="Proteomes" id="UP000281192">
    <property type="component" value="Chromosome"/>
</dbReference>
<evidence type="ECO:0000256" key="7">
    <source>
        <dbReference type="ARBA" id="ARBA00023136"/>
    </source>
</evidence>
<evidence type="ECO:0000313" key="12">
    <source>
        <dbReference type="Proteomes" id="UP000234483"/>
    </source>
</evidence>
<evidence type="ECO:0000313" key="10">
    <source>
        <dbReference type="EMBL" id="AYV47242.1"/>
    </source>
</evidence>
<dbReference type="PRINTS" id="PR01035">
    <property type="entry name" value="TCRTETA"/>
</dbReference>
<keyword evidence="4" id="KW-0813">Transport</keyword>
<dbReference type="GO" id="GO:0016020">
    <property type="term" value="C:membrane"/>
    <property type="evidence" value="ECO:0007669"/>
    <property type="project" value="UniProtKB-SubCell"/>
</dbReference>
<evidence type="ECO:0000259" key="9">
    <source>
        <dbReference type="PROSITE" id="PS50850"/>
    </source>
</evidence>
<dbReference type="InterPro" id="IPR005829">
    <property type="entry name" value="Sugar_transporter_CS"/>
</dbReference>
<feature type="transmembrane region" description="Helical" evidence="8">
    <location>
        <begin position="52"/>
        <end position="72"/>
    </location>
</feature>
<evidence type="ECO:0000256" key="1">
    <source>
        <dbReference type="ARBA" id="ARBA00003279"/>
    </source>
</evidence>
<feature type="transmembrane region" description="Helical" evidence="8">
    <location>
        <begin position="289"/>
        <end position="307"/>
    </location>
</feature>
<evidence type="ECO:0000256" key="8">
    <source>
        <dbReference type="SAM" id="Phobius"/>
    </source>
</evidence>
<evidence type="ECO:0000256" key="4">
    <source>
        <dbReference type="ARBA" id="ARBA00022448"/>
    </source>
</evidence>
<comment type="subcellular location">
    <subcellularLocation>
        <location evidence="2">Membrane</location>
        <topology evidence="2">Multi-pass membrane protein</topology>
    </subcellularLocation>
</comment>
<feature type="transmembrane region" description="Helical" evidence="8">
    <location>
        <begin position="353"/>
        <end position="374"/>
    </location>
</feature>